<protein>
    <submittedName>
        <fullName evidence="1">Uncharacterized protein</fullName>
    </submittedName>
</protein>
<reference evidence="1" key="2">
    <citation type="submission" date="2015-06" db="UniProtKB">
        <authorList>
            <consortium name="EnsemblPlants"/>
        </authorList>
    </citation>
    <scope>IDENTIFICATION</scope>
    <source>
        <strain evidence="1">DM1-3 516 R44</strain>
    </source>
</reference>
<proteinExistence type="predicted"/>
<evidence type="ECO:0000313" key="2">
    <source>
        <dbReference type="Proteomes" id="UP000011115"/>
    </source>
</evidence>
<dbReference type="EnsemblPlants" id="PGSC0003DMT400085585">
    <property type="protein sequence ID" value="PGSC0003DMT400085585"/>
    <property type="gene ID" value="PGSC0003DMG400035156"/>
</dbReference>
<accession>M1D9U0</accession>
<organism evidence="1 2">
    <name type="scientific">Solanum tuberosum</name>
    <name type="common">Potato</name>
    <dbReference type="NCBI Taxonomy" id="4113"/>
    <lineage>
        <taxon>Eukaryota</taxon>
        <taxon>Viridiplantae</taxon>
        <taxon>Streptophyta</taxon>
        <taxon>Embryophyta</taxon>
        <taxon>Tracheophyta</taxon>
        <taxon>Spermatophyta</taxon>
        <taxon>Magnoliopsida</taxon>
        <taxon>eudicotyledons</taxon>
        <taxon>Gunneridae</taxon>
        <taxon>Pentapetalae</taxon>
        <taxon>asterids</taxon>
        <taxon>lamiids</taxon>
        <taxon>Solanales</taxon>
        <taxon>Solanaceae</taxon>
        <taxon>Solanoideae</taxon>
        <taxon>Solaneae</taxon>
        <taxon>Solanum</taxon>
    </lineage>
</organism>
<dbReference type="InParanoid" id="M1D9U0"/>
<dbReference type="HOGENOM" id="CLU_1573399_0_0_1"/>
<sequence>MDTIFRGTCRAPRRILYFEGRIARRDGYYIPRDVSRAATDTIFRGTYRAPRWILYSEGRVARRDGYYISRDVSCAAMDTIFRGTYQIGSFGVVSRNHRSTQRFTLWCNSSPSCTSLQHHRALGHWATWFCFAELLGDAPTAPFFRRLDPFLQGLAHWNKRRSNTLRRLAK</sequence>
<reference evidence="2" key="1">
    <citation type="journal article" date="2011" name="Nature">
        <title>Genome sequence and analysis of the tuber crop potato.</title>
        <authorList>
            <consortium name="The Potato Genome Sequencing Consortium"/>
        </authorList>
    </citation>
    <scope>NUCLEOTIDE SEQUENCE [LARGE SCALE GENOMIC DNA]</scope>
    <source>
        <strain evidence="2">cv. DM1-3 516 R44</strain>
    </source>
</reference>
<dbReference type="AlphaFoldDB" id="M1D9U0"/>
<dbReference type="PaxDb" id="4113-PGSC0003DMT400085585"/>
<dbReference type="Proteomes" id="UP000011115">
    <property type="component" value="Unassembled WGS sequence"/>
</dbReference>
<keyword evidence="2" id="KW-1185">Reference proteome</keyword>
<name>M1D9U0_SOLTU</name>
<dbReference type="Gramene" id="PGSC0003DMT400085585">
    <property type="protein sequence ID" value="PGSC0003DMT400085585"/>
    <property type="gene ID" value="PGSC0003DMG400035156"/>
</dbReference>
<evidence type="ECO:0000313" key="1">
    <source>
        <dbReference type="EnsemblPlants" id="PGSC0003DMT400085585"/>
    </source>
</evidence>